<feature type="transmembrane region" description="Helical" evidence="1">
    <location>
        <begin position="97"/>
        <end position="121"/>
    </location>
</feature>
<keyword evidence="1" id="KW-1133">Transmembrane helix</keyword>
<dbReference type="EMBL" id="JAEQND010000004">
    <property type="protein sequence ID" value="MBL0425307.1"/>
    <property type="molecule type" value="Genomic_DNA"/>
</dbReference>
<keyword evidence="1" id="KW-0472">Membrane</keyword>
<sequence length="265" mass="29555">MHADSENRQLNAYVDGELDLATHLRFEERLKLDADLRREVEAVQQLSQSLRSEADYHAAPDALRRRIAVLAGVRAAAAGDARPQWQARWRRTLATWLALRPLATGVVLATVATIAVNALMLRAGDDERLQQELVASHVRATMAQRSIDVASSDQHTVKPWFATQLDYSPPVRPLDVPGTSILGGRVDYVEGRRVAVIVYQHGKHLVDHYIWPTRQGDAPVKVAVVNGIRIAQWTRSGMAHRLVSDLDPHELQLIVQACRREEGKG</sequence>
<organism evidence="2 3">
    <name type="scientific">Ramlibacter alkalitolerans</name>
    <dbReference type="NCBI Taxonomy" id="2039631"/>
    <lineage>
        <taxon>Bacteria</taxon>
        <taxon>Pseudomonadati</taxon>
        <taxon>Pseudomonadota</taxon>
        <taxon>Betaproteobacteria</taxon>
        <taxon>Burkholderiales</taxon>
        <taxon>Comamonadaceae</taxon>
        <taxon>Ramlibacter</taxon>
    </lineage>
</organism>
<name>A0ABS1JM46_9BURK</name>
<reference evidence="2 3" key="1">
    <citation type="journal article" date="2017" name="Int. J. Syst. Evol. Microbiol.">
        <title>Ramlibacter alkalitolerans sp. nov., alkali-tolerant bacterium isolated from soil of ginseng.</title>
        <authorList>
            <person name="Lee D.H."/>
            <person name="Cha C.J."/>
        </authorList>
    </citation>
    <scope>NUCLEOTIDE SEQUENCE [LARGE SCALE GENOMIC DNA]</scope>
    <source>
        <strain evidence="2 3">KACC 19305</strain>
    </source>
</reference>
<gene>
    <name evidence="2" type="ORF">JI746_09310</name>
</gene>
<comment type="caution">
    <text evidence="2">The sequence shown here is derived from an EMBL/GenBank/DDBJ whole genome shotgun (WGS) entry which is preliminary data.</text>
</comment>
<evidence type="ECO:0000313" key="2">
    <source>
        <dbReference type="EMBL" id="MBL0425307.1"/>
    </source>
</evidence>
<evidence type="ECO:0000313" key="3">
    <source>
        <dbReference type="Proteomes" id="UP000622707"/>
    </source>
</evidence>
<accession>A0ABS1JM46</accession>
<dbReference type="Proteomes" id="UP000622707">
    <property type="component" value="Unassembled WGS sequence"/>
</dbReference>
<proteinExistence type="predicted"/>
<dbReference type="RefSeq" id="WP_201688762.1">
    <property type="nucleotide sequence ID" value="NZ_JAEQND010000004.1"/>
</dbReference>
<evidence type="ECO:0000256" key="1">
    <source>
        <dbReference type="SAM" id="Phobius"/>
    </source>
</evidence>
<keyword evidence="3" id="KW-1185">Reference proteome</keyword>
<keyword evidence="1" id="KW-0812">Transmembrane</keyword>
<protein>
    <submittedName>
        <fullName evidence="2">Anti-sigma factor</fullName>
    </submittedName>
</protein>